<evidence type="ECO:0000313" key="7">
    <source>
        <dbReference type="EMBL" id="TCC49815.1"/>
    </source>
</evidence>
<keyword evidence="7" id="KW-0808">Transferase</keyword>
<dbReference type="GO" id="GO:0019290">
    <property type="term" value="P:siderophore biosynthetic process"/>
    <property type="evidence" value="ECO:0007669"/>
    <property type="project" value="InterPro"/>
</dbReference>
<dbReference type="InterPro" id="IPR016181">
    <property type="entry name" value="Acyl_CoA_acyltransferase"/>
</dbReference>
<dbReference type="Proteomes" id="UP000293342">
    <property type="component" value="Unassembled WGS sequence"/>
</dbReference>
<evidence type="ECO:0000256" key="2">
    <source>
        <dbReference type="ARBA" id="ARBA00005102"/>
    </source>
</evidence>
<comment type="pathway">
    <text evidence="2">Siderophore biosynthesis; mycobactin biosynthesis.</text>
</comment>
<gene>
    <name evidence="7" type="ORF">E0H75_15960</name>
</gene>
<dbReference type="SMART" id="SM01006">
    <property type="entry name" value="AlcB"/>
    <property type="match status" value="1"/>
</dbReference>
<evidence type="ECO:0000259" key="6">
    <source>
        <dbReference type="PROSITE" id="PS51186"/>
    </source>
</evidence>
<dbReference type="InterPro" id="IPR019432">
    <property type="entry name" value="Acyltransferase_MbtK/IucB-like"/>
</dbReference>
<sequence length="183" mass="20676">MRCDVRPMLHLDNGLDLRPAEATDAARIALWMAQPHIQQWWQQDWSVEHWAQELSRQTAGEHSVPCVVAAEAEDFGYVELYRVRHDRLAEYYPSDVHDWGIHVAIGDLTRVGRGLGRRLLRALADALLHSDPACQRVVAEPDIANTPSVRAFDAAGFVKHGELQLPEKTALLMVRTRTVEVLT</sequence>
<dbReference type="OrthoDB" id="9087497at2"/>
<keyword evidence="8" id="KW-1185">Reference proteome</keyword>
<keyword evidence="4" id="KW-0046">Antibiotic resistance</keyword>
<feature type="domain" description="N-acetyltransferase" evidence="6">
    <location>
        <begin position="15"/>
        <end position="178"/>
    </location>
</feature>
<dbReference type="SUPFAM" id="SSF55729">
    <property type="entry name" value="Acyl-CoA N-acyltransferases (Nat)"/>
    <property type="match status" value="1"/>
</dbReference>
<proteinExistence type="predicted"/>
<dbReference type="Gene3D" id="3.40.630.30">
    <property type="match status" value="1"/>
</dbReference>
<dbReference type="Pfam" id="PF13523">
    <property type="entry name" value="Acetyltransf_8"/>
    <property type="match status" value="1"/>
</dbReference>
<dbReference type="GO" id="GO:0016410">
    <property type="term" value="F:N-acyltransferase activity"/>
    <property type="evidence" value="ECO:0007669"/>
    <property type="project" value="TreeGrafter"/>
</dbReference>
<dbReference type="PANTHER" id="PTHR31438">
    <property type="entry name" value="LYSINE N-ACYLTRANSFERASE C17G9.06C-RELATED"/>
    <property type="match status" value="1"/>
</dbReference>
<dbReference type="InterPro" id="IPR000182">
    <property type="entry name" value="GNAT_dom"/>
</dbReference>
<reference evidence="7 8" key="1">
    <citation type="submission" date="2019-02" db="EMBL/GenBank/DDBJ databases">
        <title>Kribbella capetownensis sp. nov. and Kribbella speibonae sp. nov., isolated from soil.</title>
        <authorList>
            <person name="Curtis S.M."/>
            <person name="Norton I."/>
            <person name="Everest G.J."/>
            <person name="Meyers P.R."/>
        </authorList>
    </citation>
    <scope>NUCLEOTIDE SEQUENCE [LARGE SCALE GENOMIC DNA]</scope>
    <source>
        <strain evidence="7 8">YM53</strain>
    </source>
</reference>
<evidence type="ECO:0000256" key="4">
    <source>
        <dbReference type="ARBA" id="ARBA00023251"/>
    </source>
</evidence>
<evidence type="ECO:0000313" key="8">
    <source>
        <dbReference type="Proteomes" id="UP000293342"/>
    </source>
</evidence>
<dbReference type="AlphaFoldDB" id="A0A4R0K4E1"/>
<comment type="function">
    <text evidence="1">Acyltransferase required for the direct transfer of medium- to long-chain fatty acyl moieties from a carrier protein (MbtL) on to the epsilon-amino group of lysine residue in the mycobactin core.</text>
</comment>
<evidence type="ECO:0000256" key="5">
    <source>
        <dbReference type="ARBA" id="ARBA00031122"/>
    </source>
</evidence>
<protein>
    <recommendedName>
        <fullName evidence="3">Lysine N-acyltransferase MbtK</fullName>
    </recommendedName>
    <alternativeName>
        <fullName evidence="5">Mycobactin synthase protein K</fullName>
    </alternativeName>
</protein>
<dbReference type="UniPathway" id="UPA00011"/>
<accession>A0A4R0K4E1</accession>
<dbReference type="GO" id="GO:0046677">
    <property type="term" value="P:response to antibiotic"/>
    <property type="evidence" value="ECO:0007669"/>
    <property type="project" value="UniProtKB-KW"/>
</dbReference>
<dbReference type="PANTHER" id="PTHR31438:SF1">
    <property type="entry name" value="LYSINE N-ACYLTRANSFERASE C17G9.06C-RELATED"/>
    <property type="match status" value="1"/>
</dbReference>
<dbReference type="PROSITE" id="PS51186">
    <property type="entry name" value="GNAT"/>
    <property type="match status" value="1"/>
</dbReference>
<name>A0A4R0K4E1_9ACTN</name>
<evidence type="ECO:0000256" key="1">
    <source>
        <dbReference type="ARBA" id="ARBA00003818"/>
    </source>
</evidence>
<dbReference type="EMBL" id="SJKD01000003">
    <property type="protein sequence ID" value="TCC49815.1"/>
    <property type="molecule type" value="Genomic_DNA"/>
</dbReference>
<comment type="caution">
    <text evidence="7">The sequence shown here is derived from an EMBL/GenBank/DDBJ whole genome shotgun (WGS) entry which is preliminary data.</text>
</comment>
<evidence type="ECO:0000256" key="3">
    <source>
        <dbReference type="ARBA" id="ARBA00020586"/>
    </source>
</evidence>
<organism evidence="7 8">
    <name type="scientific">Kribbella capetownensis</name>
    <dbReference type="NCBI Taxonomy" id="1572659"/>
    <lineage>
        <taxon>Bacteria</taxon>
        <taxon>Bacillati</taxon>
        <taxon>Actinomycetota</taxon>
        <taxon>Actinomycetes</taxon>
        <taxon>Propionibacteriales</taxon>
        <taxon>Kribbellaceae</taxon>
        <taxon>Kribbella</taxon>
    </lineage>
</organism>